<proteinExistence type="predicted"/>
<reference evidence="1 2" key="1">
    <citation type="submission" date="2024-01" db="EMBL/GenBank/DDBJ databases">
        <title>The diversity of rhizobia nodulating Mimosa spp. in eleven states of Brazil covering several biomes is determined by host plant, location, and edaphic factors.</title>
        <authorList>
            <person name="Rouws L."/>
            <person name="Barauna A."/>
            <person name="Beukes C."/>
            <person name="De Faria S.M."/>
            <person name="Gross E."/>
            <person name="Dos Reis Junior F.B."/>
            <person name="Simon M."/>
            <person name="Maluk M."/>
            <person name="Odee D.W."/>
            <person name="Kenicer G."/>
            <person name="Young J.P.W."/>
            <person name="Reis V.M."/>
            <person name="Zilli J."/>
            <person name="James E.K."/>
        </authorList>
    </citation>
    <scope>NUCLEOTIDE SEQUENCE [LARGE SCALE GENOMIC DNA]</scope>
    <source>
        <strain evidence="1 2">JPY530</strain>
    </source>
</reference>
<dbReference type="RefSeq" id="WP_342958792.1">
    <property type="nucleotide sequence ID" value="NZ_JAZHFZ010000009.1"/>
</dbReference>
<dbReference type="Proteomes" id="UP001481677">
    <property type="component" value="Unassembled WGS sequence"/>
</dbReference>
<accession>A0ABU9R0J2</accession>
<comment type="caution">
    <text evidence="1">The sequence shown here is derived from an EMBL/GenBank/DDBJ whole genome shotgun (WGS) entry which is preliminary data.</text>
</comment>
<organism evidence="1 2">
    <name type="scientific">Paraburkholderia azotifigens</name>
    <dbReference type="NCBI Taxonomy" id="2057004"/>
    <lineage>
        <taxon>Bacteria</taxon>
        <taxon>Pseudomonadati</taxon>
        <taxon>Pseudomonadota</taxon>
        <taxon>Betaproteobacteria</taxon>
        <taxon>Burkholderiales</taxon>
        <taxon>Burkholderiaceae</taxon>
        <taxon>Paraburkholderia</taxon>
    </lineage>
</organism>
<evidence type="ECO:0000313" key="1">
    <source>
        <dbReference type="EMBL" id="MEM5340202.1"/>
    </source>
</evidence>
<keyword evidence="2" id="KW-1185">Reference proteome</keyword>
<sequence>MAAKRSGLLTAFVPRPYENGPATKVQTLPESYIDVIASGLPQLASLLDHG</sequence>
<evidence type="ECO:0000313" key="2">
    <source>
        <dbReference type="Proteomes" id="UP001481677"/>
    </source>
</evidence>
<name>A0ABU9R0J2_9BURK</name>
<dbReference type="EMBL" id="JAZHGA010000006">
    <property type="protein sequence ID" value="MEM5340202.1"/>
    <property type="molecule type" value="Genomic_DNA"/>
</dbReference>
<gene>
    <name evidence="1" type="ORF">V4C56_11250</name>
</gene>
<protein>
    <submittedName>
        <fullName evidence="1">Uncharacterized protein</fullName>
    </submittedName>
</protein>